<proteinExistence type="predicted"/>
<gene>
    <name evidence="3" type="ORF">STRIC_1402</name>
</gene>
<dbReference type="SUPFAM" id="SSF51695">
    <property type="entry name" value="PLC-like phosphodiesterases"/>
    <property type="match status" value="1"/>
</dbReference>
<dbReference type="PROSITE" id="PS51704">
    <property type="entry name" value="GP_PDE"/>
    <property type="match status" value="1"/>
</dbReference>
<dbReference type="PANTHER" id="PTHR46211">
    <property type="entry name" value="GLYCEROPHOSPHORYL DIESTER PHOSPHODIESTERASE"/>
    <property type="match status" value="1"/>
</dbReference>
<evidence type="ECO:0000256" key="1">
    <source>
        <dbReference type="SAM" id="Phobius"/>
    </source>
</evidence>
<evidence type="ECO:0000313" key="3">
    <source>
        <dbReference type="EMBL" id="EHI69533.1"/>
    </source>
</evidence>
<keyword evidence="1" id="KW-0812">Transmembrane</keyword>
<organism evidence="3 4">
    <name type="scientific">Streptococcus ictaluri 707-05</name>
    <dbReference type="NCBI Taxonomy" id="764299"/>
    <lineage>
        <taxon>Bacteria</taxon>
        <taxon>Bacillati</taxon>
        <taxon>Bacillota</taxon>
        <taxon>Bacilli</taxon>
        <taxon>Lactobacillales</taxon>
        <taxon>Streptococcaceae</taxon>
        <taxon>Streptococcus</taxon>
    </lineage>
</organism>
<protein>
    <submittedName>
        <fullName evidence="3">Glycerophosphodiester phosphodiesterase family protein</fullName>
    </submittedName>
</protein>
<dbReference type="GO" id="GO:0006629">
    <property type="term" value="P:lipid metabolic process"/>
    <property type="evidence" value="ECO:0007669"/>
    <property type="project" value="InterPro"/>
</dbReference>
<dbReference type="InterPro" id="IPR030395">
    <property type="entry name" value="GP_PDE_dom"/>
</dbReference>
<feature type="domain" description="GP-PDE" evidence="2">
    <location>
        <begin position="80"/>
        <end position="308"/>
    </location>
</feature>
<dbReference type="PANTHER" id="PTHR46211:SF8">
    <property type="entry name" value="PHOSPHODIESTERASE"/>
    <property type="match status" value="1"/>
</dbReference>
<dbReference type="EMBL" id="AEUX02000006">
    <property type="protein sequence ID" value="EHI69533.1"/>
    <property type="molecule type" value="Genomic_DNA"/>
</dbReference>
<evidence type="ECO:0000259" key="2">
    <source>
        <dbReference type="PROSITE" id="PS51704"/>
    </source>
</evidence>
<dbReference type="Proteomes" id="UP000003330">
    <property type="component" value="Unassembled WGS sequence"/>
</dbReference>
<reference evidence="3 4" key="1">
    <citation type="journal article" date="2014" name="Int. J. Syst. Evol. Microbiol.">
        <title>Phylogenomics and the dynamic genome evolution of the genus Streptococcus.</title>
        <authorList>
            <consortium name="The Broad Institute Genome Sequencing Platform"/>
            <person name="Richards V.P."/>
            <person name="Palmer S.R."/>
            <person name="Pavinski Bitar P.D."/>
            <person name="Qin X."/>
            <person name="Weinstock G.M."/>
            <person name="Highlander S.K."/>
            <person name="Town C.D."/>
            <person name="Burne R.A."/>
            <person name="Stanhope M.J."/>
        </authorList>
    </citation>
    <scope>NUCLEOTIDE SEQUENCE [LARGE SCALE GENOMIC DNA]</scope>
    <source>
        <strain evidence="3 4">707-05</strain>
    </source>
</reference>
<accession>G5K3N2</accession>
<dbReference type="eggNOG" id="COG0584">
    <property type="taxonomic scope" value="Bacteria"/>
</dbReference>
<sequence length="329" mass="37848">MTIQVISLTLVWEIIFFSTIFLKLAVAILLKNDLMPNWEPKKRIRRKRSFISLILLLLLTLGFALGSLGKLTFLEPSENQQVIAHRGLVSAGVENSIEALEGANRAKSDAVELDLMLTKDNQFVVSHDNSLKRLAGITNDVRHMTLAQLESTPIHQGKFKSHFVSFETFYKKAKELKMPLLIELKPTGSEPKNYVDLFLETYRRLGVGTENKVISLNLKVMEEIERKAPSIKTGYVIPIQIGFLGEEKIDFYVIEDFSYRSRLSSQALLKKKELFVWTINQGDRMEFYLQKPIQGMITDYPQEVKALSHELKRENSFFDRLIRIIFTSF</sequence>
<dbReference type="STRING" id="764299.STRIC_1402"/>
<dbReference type="eggNOG" id="COG4781">
    <property type="taxonomic scope" value="Bacteria"/>
</dbReference>
<keyword evidence="1" id="KW-0472">Membrane</keyword>
<feature type="transmembrane region" description="Helical" evidence="1">
    <location>
        <begin position="50"/>
        <end position="69"/>
    </location>
</feature>
<dbReference type="InterPro" id="IPR017946">
    <property type="entry name" value="PLC-like_Pdiesterase_TIM-brl"/>
</dbReference>
<dbReference type="AlphaFoldDB" id="G5K3N2"/>
<comment type="caution">
    <text evidence="3">The sequence shown here is derived from an EMBL/GenBank/DDBJ whole genome shotgun (WGS) entry which is preliminary data.</text>
</comment>
<dbReference type="Pfam" id="PF03009">
    <property type="entry name" value="GDPD"/>
    <property type="match status" value="1"/>
</dbReference>
<dbReference type="CDD" id="cd08579">
    <property type="entry name" value="GDPD_memb_like"/>
    <property type="match status" value="1"/>
</dbReference>
<dbReference type="Gene3D" id="3.20.20.190">
    <property type="entry name" value="Phosphatidylinositol (PI) phosphodiesterase"/>
    <property type="match status" value="1"/>
</dbReference>
<name>G5K3N2_9STRE</name>
<keyword evidence="4" id="KW-1185">Reference proteome</keyword>
<keyword evidence="1" id="KW-1133">Transmembrane helix</keyword>
<feature type="transmembrane region" description="Helical" evidence="1">
    <location>
        <begin position="6"/>
        <end position="30"/>
    </location>
</feature>
<evidence type="ECO:0000313" key="4">
    <source>
        <dbReference type="Proteomes" id="UP000003330"/>
    </source>
</evidence>
<dbReference type="GO" id="GO:0008081">
    <property type="term" value="F:phosphoric diester hydrolase activity"/>
    <property type="evidence" value="ECO:0007669"/>
    <property type="project" value="InterPro"/>
</dbReference>